<evidence type="ECO:0000313" key="3">
    <source>
        <dbReference type="Proteomes" id="UP000224130"/>
    </source>
</evidence>
<dbReference type="PROSITE" id="PS51352">
    <property type="entry name" value="THIOREDOXIN_2"/>
    <property type="match status" value="1"/>
</dbReference>
<evidence type="ECO:0000313" key="2">
    <source>
        <dbReference type="EMBL" id="PFG41817.1"/>
    </source>
</evidence>
<sequence>MITDPQTPAPGSTFPALELVAPDGAHRTLSDVLDGRPAVVHLMRSATCPVCLAHAAHVQRMHDAGELGGAAFLLLAPGDAAEAATAAQRAARRSPVAEVWATGDGHGAAGLDKVALLQHSGTFVLDGAGTVLAARTAALPPASFDAAEVRGALAALRDTA</sequence>
<reference evidence="2 3" key="1">
    <citation type="submission" date="2017-10" db="EMBL/GenBank/DDBJ databases">
        <title>Sequencing the genomes of 1000 actinobacteria strains.</title>
        <authorList>
            <person name="Klenk H.-P."/>
        </authorList>
    </citation>
    <scope>NUCLEOTIDE SEQUENCE [LARGE SCALE GENOMIC DNA]</scope>
    <source>
        <strain evidence="2 3">DSM 21863</strain>
    </source>
</reference>
<comment type="caution">
    <text evidence="2">The sequence shown here is derived from an EMBL/GenBank/DDBJ whole genome shotgun (WGS) entry which is preliminary data.</text>
</comment>
<dbReference type="Gene3D" id="3.40.30.10">
    <property type="entry name" value="Glutaredoxin"/>
    <property type="match status" value="1"/>
</dbReference>
<dbReference type="RefSeq" id="WP_098462423.1">
    <property type="nucleotide sequence ID" value="NZ_PDJJ01000001.1"/>
</dbReference>
<gene>
    <name evidence="2" type="ORF">ATJ88_0460</name>
</gene>
<proteinExistence type="predicted"/>
<dbReference type="InterPro" id="IPR013766">
    <property type="entry name" value="Thioredoxin_domain"/>
</dbReference>
<feature type="domain" description="Thioredoxin" evidence="1">
    <location>
        <begin position="8"/>
        <end position="158"/>
    </location>
</feature>
<keyword evidence="3" id="KW-1185">Reference proteome</keyword>
<dbReference type="InterPro" id="IPR013740">
    <property type="entry name" value="Redoxin"/>
</dbReference>
<protein>
    <submittedName>
        <fullName evidence="2">Peroxiredoxin</fullName>
    </submittedName>
</protein>
<dbReference type="Proteomes" id="UP000224130">
    <property type="component" value="Unassembled WGS sequence"/>
</dbReference>
<dbReference type="AlphaFoldDB" id="A0A2A9ERQ8"/>
<dbReference type="GO" id="GO:0016491">
    <property type="term" value="F:oxidoreductase activity"/>
    <property type="evidence" value="ECO:0007669"/>
    <property type="project" value="InterPro"/>
</dbReference>
<dbReference type="SUPFAM" id="SSF52833">
    <property type="entry name" value="Thioredoxin-like"/>
    <property type="match status" value="1"/>
</dbReference>
<name>A0A2A9ERQ8_9MICO</name>
<dbReference type="EMBL" id="PDJJ01000001">
    <property type="protein sequence ID" value="PFG41817.1"/>
    <property type="molecule type" value="Genomic_DNA"/>
</dbReference>
<accession>A0A2A9ERQ8</accession>
<dbReference type="Pfam" id="PF08534">
    <property type="entry name" value="Redoxin"/>
    <property type="match status" value="1"/>
</dbReference>
<dbReference type="InterPro" id="IPR036249">
    <property type="entry name" value="Thioredoxin-like_sf"/>
</dbReference>
<evidence type="ECO:0000259" key="1">
    <source>
        <dbReference type="PROSITE" id="PS51352"/>
    </source>
</evidence>
<organism evidence="2 3">
    <name type="scientific">Isoptericola jiangsuensis</name>
    <dbReference type="NCBI Taxonomy" id="548579"/>
    <lineage>
        <taxon>Bacteria</taxon>
        <taxon>Bacillati</taxon>
        <taxon>Actinomycetota</taxon>
        <taxon>Actinomycetes</taxon>
        <taxon>Micrococcales</taxon>
        <taxon>Promicromonosporaceae</taxon>
        <taxon>Isoptericola</taxon>
    </lineage>
</organism>